<protein>
    <submittedName>
        <fullName evidence="2">Uncharacterized protein</fullName>
    </submittedName>
</protein>
<evidence type="ECO:0000256" key="1">
    <source>
        <dbReference type="SAM" id="MobiDB-lite"/>
    </source>
</evidence>
<dbReference type="EMBL" id="QGNW01000027">
    <property type="protein sequence ID" value="RVX12652.1"/>
    <property type="molecule type" value="Genomic_DNA"/>
</dbReference>
<proteinExistence type="predicted"/>
<comment type="caution">
    <text evidence="2">The sequence shown here is derived from an EMBL/GenBank/DDBJ whole genome shotgun (WGS) entry which is preliminary data.</text>
</comment>
<dbReference type="AlphaFoldDB" id="A0A438JUJ8"/>
<dbReference type="PANTHER" id="PTHR34542">
    <property type="entry name" value="OS08G0359900 PROTEIN"/>
    <property type="match status" value="1"/>
</dbReference>
<gene>
    <name evidence="2" type="ORF">CK203_011764</name>
</gene>
<sequence>MVMLQKFKLMATQCGAPAPSPTSSPLIQLRRRKTLRTLLGRTPRRRDFSDRQIAEKKKNKKSKDSSSRTLKDLFVSSPPLDEDTKKVAEKMKNKSEAFPSAMNGEDISGDGLGAAPLSPRPVWLGFRHRFIKRAWRPVLVTIPE</sequence>
<accession>A0A438JUJ8</accession>
<evidence type="ECO:0000313" key="2">
    <source>
        <dbReference type="EMBL" id="RVX12652.1"/>
    </source>
</evidence>
<organism evidence="2 3">
    <name type="scientific">Vitis vinifera</name>
    <name type="common">Grape</name>
    <dbReference type="NCBI Taxonomy" id="29760"/>
    <lineage>
        <taxon>Eukaryota</taxon>
        <taxon>Viridiplantae</taxon>
        <taxon>Streptophyta</taxon>
        <taxon>Embryophyta</taxon>
        <taxon>Tracheophyta</taxon>
        <taxon>Spermatophyta</taxon>
        <taxon>Magnoliopsida</taxon>
        <taxon>eudicotyledons</taxon>
        <taxon>Gunneridae</taxon>
        <taxon>Pentapetalae</taxon>
        <taxon>rosids</taxon>
        <taxon>Vitales</taxon>
        <taxon>Vitaceae</taxon>
        <taxon>Viteae</taxon>
        <taxon>Vitis</taxon>
    </lineage>
</organism>
<dbReference type="Proteomes" id="UP000288805">
    <property type="component" value="Unassembled WGS sequence"/>
</dbReference>
<feature type="region of interest" description="Disordered" evidence="1">
    <location>
        <begin position="13"/>
        <end position="86"/>
    </location>
</feature>
<dbReference type="OrthoDB" id="1653935at2759"/>
<evidence type="ECO:0000313" key="3">
    <source>
        <dbReference type="Proteomes" id="UP000288805"/>
    </source>
</evidence>
<feature type="compositionally biased region" description="Basic and acidic residues" evidence="1">
    <location>
        <begin position="45"/>
        <end position="71"/>
    </location>
</feature>
<name>A0A438JUJ8_VITVI</name>
<dbReference type="PANTHER" id="PTHR34542:SF1">
    <property type="entry name" value="OS08G0359900 PROTEIN"/>
    <property type="match status" value="1"/>
</dbReference>
<reference evidence="2 3" key="1">
    <citation type="journal article" date="2018" name="PLoS Genet.">
        <title>Population sequencing reveals clonal diversity and ancestral inbreeding in the grapevine cultivar Chardonnay.</title>
        <authorList>
            <person name="Roach M.J."/>
            <person name="Johnson D.L."/>
            <person name="Bohlmann J."/>
            <person name="van Vuuren H.J."/>
            <person name="Jones S.J."/>
            <person name="Pretorius I.S."/>
            <person name="Schmidt S.A."/>
            <person name="Borneman A.R."/>
        </authorList>
    </citation>
    <scope>NUCLEOTIDE SEQUENCE [LARGE SCALE GENOMIC DNA]</scope>
    <source>
        <strain evidence="3">cv. Chardonnay</strain>
        <tissue evidence="2">Leaf</tissue>
    </source>
</reference>
<dbReference type="KEGG" id="vvi:100256104"/>